<dbReference type="EMBL" id="HG793127">
    <property type="protein sequence ID" value="CDK26766.1"/>
    <property type="molecule type" value="Genomic_DNA"/>
</dbReference>
<dbReference type="AlphaFoldDB" id="W6MK90"/>
<dbReference type="Proteomes" id="UP000019384">
    <property type="component" value="Unassembled WGS sequence"/>
</dbReference>
<keyword evidence="2" id="KW-1185">Reference proteome</keyword>
<reference evidence="1" key="1">
    <citation type="submission" date="2013-12" db="EMBL/GenBank/DDBJ databases">
        <authorList>
            <person name="Genoscope - CEA"/>
        </authorList>
    </citation>
    <scope>NUCLEOTIDE SEQUENCE</scope>
    <source>
        <strain evidence="1">CBS 1993</strain>
    </source>
</reference>
<evidence type="ECO:0000313" key="1">
    <source>
        <dbReference type="EMBL" id="CDK26766.1"/>
    </source>
</evidence>
<sequence length="111" mass="12642">MAFKVRKTQGSGKVALSFQNKHDPSINRNLNNGLRRFIKNNSEHKLNVLRIDHSKRNPIGKKSRKARLGLVEPSEGTSPGKDIRTLLIGVRPLNQPHYYSSGVRLMSHRIY</sequence>
<name>W6MK90_9ASCO</name>
<evidence type="ECO:0000313" key="2">
    <source>
        <dbReference type="Proteomes" id="UP000019384"/>
    </source>
</evidence>
<protein>
    <submittedName>
        <fullName evidence="1">Uncharacterized protein</fullName>
    </submittedName>
</protein>
<proteinExistence type="predicted"/>
<dbReference type="RefSeq" id="XP_022458765.1">
    <property type="nucleotide sequence ID" value="XM_022603017.1"/>
</dbReference>
<gene>
    <name evidence="1" type="ORF">KUCA_T00002740001</name>
</gene>
<dbReference type="GeneID" id="34520153"/>
<organism evidence="1 2">
    <name type="scientific">Kuraishia capsulata CBS 1993</name>
    <dbReference type="NCBI Taxonomy" id="1382522"/>
    <lineage>
        <taxon>Eukaryota</taxon>
        <taxon>Fungi</taxon>
        <taxon>Dikarya</taxon>
        <taxon>Ascomycota</taxon>
        <taxon>Saccharomycotina</taxon>
        <taxon>Pichiomycetes</taxon>
        <taxon>Pichiales</taxon>
        <taxon>Pichiaceae</taxon>
        <taxon>Kuraishia</taxon>
    </lineage>
</organism>
<reference evidence="1" key="2">
    <citation type="submission" date="2014-02" db="EMBL/GenBank/DDBJ databases">
        <title>Complete DNA sequence of /Kuraishia capsulata/ illustrates novel genomic features among budding yeasts (/Saccharomycotina/).</title>
        <authorList>
            <person name="Morales L."/>
            <person name="Noel B."/>
            <person name="Porcel B."/>
            <person name="Marcet-Houben M."/>
            <person name="Hullo M-F."/>
            <person name="Sacerdot C."/>
            <person name="Tekaia F."/>
            <person name="Leh-Louis V."/>
            <person name="Despons L."/>
            <person name="Khanna V."/>
            <person name="Aury J-M."/>
            <person name="Barbe V."/>
            <person name="Couloux A."/>
            <person name="Labadie K."/>
            <person name="Pelletier E."/>
            <person name="Souciet J-L."/>
            <person name="Boekhout T."/>
            <person name="Gabaldon T."/>
            <person name="Wincker P."/>
            <person name="Dujon B."/>
        </authorList>
    </citation>
    <scope>NUCLEOTIDE SEQUENCE</scope>
    <source>
        <strain evidence="1">CBS 1993</strain>
    </source>
</reference>
<dbReference type="HOGENOM" id="CLU_2158806_0_0_1"/>
<accession>W6MK90</accession>